<dbReference type="OrthoDB" id="439917at2759"/>
<feature type="signal peptide" evidence="4">
    <location>
        <begin position="1"/>
        <end position="19"/>
    </location>
</feature>
<keyword evidence="1" id="KW-0147">Chitin-binding</keyword>
<dbReference type="PROSITE" id="PS50940">
    <property type="entry name" value="CHIT_BIND_II"/>
    <property type="match status" value="3"/>
</dbReference>
<evidence type="ECO:0000313" key="7">
    <source>
        <dbReference type="Proteomes" id="UP000708208"/>
    </source>
</evidence>
<dbReference type="Pfam" id="PF01607">
    <property type="entry name" value="CBM_14"/>
    <property type="match status" value="3"/>
</dbReference>
<proteinExistence type="predicted"/>
<name>A0A8J2L2L5_9HEXA</name>
<organism evidence="6 7">
    <name type="scientific">Allacma fusca</name>
    <dbReference type="NCBI Taxonomy" id="39272"/>
    <lineage>
        <taxon>Eukaryota</taxon>
        <taxon>Metazoa</taxon>
        <taxon>Ecdysozoa</taxon>
        <taxon>Arthropoda</taxon>
        <taxon>Hexapoda</taxon>
        <taxon>Collembola</taxon>
        <taxon>Symphypleona</taxon>
        <taxon>Sminthuridae</taxon>
        <taxon>Allacma</taxon>
    </lineage>
</organism>
<protein>
    <recommendedName>
        <fullName evidence="5">Chitin-binding type-2 domain-containing protein</fullName>
    </recommendedName>
</protein>
<reference evidence="6" key="1">
    <citation type="submission" date="2021-06" db="EMBL/GenBank/DDBJ databases">
        <authorList>
            <person name="Hodson N. C."/>
            <person name="Mongue J. A."/>
            <person name="Jaron S. K."/>
        </authorList>
    </citation>
    <scope>NUCLEOTIDE SEQUENCE</scope>
</reference>
<keyword evidence="2" id="KW-1015">Disulfide bond</keyword>
<dbReference type="InterPro" id="IPR051940">
    <property type="entry name" value="Chitin_bind-dev_reg"/>
</dbReference>
<dbReference type="PANTHER" id="PTHR23301">
    <property type="entry name" value="CHITIN BINDING PERITROPHIN-A"/>
    <property type="match status" value="1"/>
</dbReference>
<dbReference type="Proteomes" id="UP000708208">
    <property type="component" value="Unassembled WGS sequence"/>
</dbReference>
<evidence type="ECO:0000256" key="1">
    <source>
        <dbReference type="ARBA" id="ARBA00022669"/>
    </source>
</evidence>
<keyword evidence="4" id="KW-0732">Signal</keyword>
<feature type="region of interest" description="Disordered" evidence="3">
    <location>
        <begin position="25"/>
        <end position="44"/>
    </location>
</feature>
<dbReference type="EMBL" id="CAJVCH010532169">
    <property type="protein sequence ID" value="CAG7824260.1"/>
    <property type="molecule type" value="Genomic_DNA"/>
</dbReference>
<evidence type="ECO:0000256" key="3">
    <source>
        <dbReference type="SAM" id="MobiDB-lite"/>
    </source>
</evidence>
<feature type="region of interest" description="Disordered" evidence="3">
    <location>
        <begin position="257"/>
        <end position="287"/>
    </location>
</feature>
<feature type="domain" description="Chitin-binding type-2" evidence="5">
    <location>
        <begin position="113"/>
        <end position="173"/>
    </location>
</feature>
<dbReference type="GO" id="GO:0005576">
    <property type="term" value="C:extracellular region"/>
    <property type="evidence" value="ECO:0007669"/>
    <property type="project" value="InterPro"/>
</dbReference>
<sequence length="287" mass="31959">MKTYICVLVVVSLLCITDAQRNKKRPAQAPTQEEYDDARKPGAVSEECPDSDGFFADAYQCDKYYQCQDGKATEKLCPDGLVFIDAGPKIEKCEFPFAVDCSGREELQPAKPSTNCPRKHGYFAHEDVTICDKFFFCVDGEFNAITCPAGLVFSNKTGTCTWPDQAKKQHCSSGELFEFECPKQEGDNPPGQSIHPRFADPKDCQFFFVCIDGKTPRKNGCSFGQVFNEASGQCDRPKNVPECKDWYKGQIEYDEFGDEITTRKPPTTPGAAGTRRKGVKRPVTPAE</sequence>
<evidence type="ECO:0000256" key="2">
    <source>
        <dbReference type="ARBA" id="ARBA00023157"/>
    </source>
</evidence>
<evidence type="ECO:0000313" key="6">
    <source>
        <dbReference type="EMBL" id="CAG7824260.1"/>
    </source>
</evidence>
<dbReference type="AlphaFoldDB" id="A0A8J2L2L5"/>
<feature type="domain" description="Chitin-binding type-2" evidence="5">
    <location>
        <begin position="45"/>
        <end position="103"/>
    </location>
</feature>
<gene>
    <name evidence="6" type="ORF">AFUS01_LOCUS34425</name>
</gene>
<dbReference type="GO" id="GO:0008061">
    <property type="term" value="F:chitin binding"/>
    <property type="evidence" value="ECO:0007669"/>
    <property type="project" value="UniProtKB-KW"/>
</dbReference>
<evidence type="ECO:0000259" key="5">
    <source>
        <dbReference type="PROSITE" id="PS50940"/>
    </source>
</evidence>
<dbReference type="PANTHER" id="PTHR23301:SF104">
    <property type="entry name" value="BCDNA.GH02976"/>
    <property type="match status" value="1"/>
</dbReference>
<comment type="caution">
    <text evidence="6">The sequence shown here is derived from an EMBL/GenBank/DDBJ whole genome shotgun (WGS) entry which is preliminary data.</text>
</comment>
<accession>A0A8J2L2L5</accession>
<feature type="chain" id="PRO_5035225775" description="Chitin-binding type-2 domain-containing protein" evidence="4">
    <location>
        <begin position="20"/>
        <end position="287"/>
    </location>
</feature>
<dbReference type="InterPro" id="IPR002557">
    <property type="entry name" value="Chitin-bd_dom"/>
</dbReference>
<keyword evidence="7" id="KW-1185">Reference proteome</keyword>
<dbReference type="SMART" id="SM00494">
    <property type="entry name" value="ChtBD2"/>
    <property type="match status" value="3"/>
</dbReference>
<feature type="domain" description="Chitin-binding type-2" evidence="5">
    <location>
        <begin position="178"/>
        <end position="245"/>
    </location>
</feature>
<evidence type="ECO:0000256" key="4">
    <source>
        <dbReference type="SAM" id="SignalP"/>
    </source>
</evidence>